<accession>B9RBI8</accession>
<feature type="region of interest" description="Disordered" evidence="1">
    <location>
        <begin position="62"/>
        <end position="113"/>
    </location>
</feature>
<dbReference type="EMBL" id="EQ973774">
    <property type="protein sequence ID" value="EEF50909.1"/>
    <property type="molecule type" value="Genomic_DNA"/>
</dbReference>
<feature type="compositionally biased region" description="Polar residues" evidence="1">
    <location>
        <begin position="98"/>
        <end position="113"/>
    </location>
</feature>
<sequence length="113" mass="13043">MEFAKRVLVALKNELLNCNEVVIASEGITFNTLKVRLDDFDIGGTLVLDPYVQNSRRRPIMNRFRPTKELQSRRRSSNHAGRSTRGGRVTRVGRRSNTFRTNSEQYSKNMLID</sequence>
<dbReference type="InParanoid" id="B9RBI8"/>
<reference evidence="3" key="1">
    <citation type="journal article" date="2010" name="Nat. Biotechnol.">
        <title>Draft genome sequence of the oilseed species Ricinus communis.</title>
        <authorList>
            <person name="Chan A.P."/>
            <person name="Crabtree J."/>
            <person name="Zhao Q."/>
            <person name="Lorenzi H."/>
            <person name="Orvis J."/>
            <person name="Puiu D."/>
            <person name="Melake-Berhan A."/>
            <person name="Jones K.M."/>
            <person name="Redman J."/>
            <person name="Chen G."/>
            <person name="Cahoon E.B."/>
            <person name="Gedil M."/>
            <person name="Stanke M."/>
            <person name="Haas B.J."/>
            <person name="Wortman J.R."/>
            <person name="Fraser-Liggett C.M."/>
            <person name="Ravel J."/>
            <person name="Rabinowicz P.D."/>
        </authorList>
    </citation>
    <scope>NUCLEOTIDE SEQUENCE [LARGE SCALE GENOMIC DNA]</scope>
    <source>
        <strain evidence="3">cv. Hale</strain>
    </source>
</reference>
<feature type="compositionally biased region" description="Low complexity" evidence="1">
    <location>
        <begin position="81"/>
        <end position="90"/>
    </location>
</feature>
<keyword evidence="3" id="KW-1185">Reference proteome</keyword>
<evidence type="ECO:0000256" key="1">
    <source>
        <dbReference type="SAM" id="MobiDB-lite"/>
    </source>
</evidence>
<dbReference type="Proteomes" id="UP000008311">
    <property type="component" value="Unassembled WGS sequence"/>
</dbReference>
<evidence type="ECO:0000313" key="3">
    <source>
        <dbReference type="Proteomes" id="UP000008311"/>
    </source>
</evidence>
<proteinExistence type="predicted"/>
<gene>
    <name evidence="2" type="ORF">RCOM_1677220</name>
</gene>
<dbReference type="AlphaFoldDB" id="B9RBI8"/>
<name>B9RBI8_RICCO</name>
<organism evidence="2 3">
    <name type="scientific">Ricinus communis</name>
    <name type="common">Castor bean</name>
    <dbReference type="NCBI Taxonomy" id="3988"/>
    <lineage>
        <taxon>Eukaryota</taxon>
        <taxon>Viridiplantae</taxon>
        <taxon>Streptophyta</taxon>
        <taxon>Embryophyta</taxon>
        <taxon>Tracheophyta</taxon>
        <taxon>Spermatophyta</taxon>
        <taxon>Magnoliopsida</taxon>
        <taxon>eudicotyledons</taxon>
        <taxon>Gunneridae</taxon>
        <taxon>Pentapetalae</taxon>
        <taxon>rosids</taxon>
        <taxon>fabids</taxon>
        <taxon>Malpighiales</taxon>
        <taxon>Euphorbiaceae</taxon>
        <taxon>Acalyphoideae</taxon>
        <taxon>Acalypheae</taxon>
        <taxon>Ricinus</taxon>
    </lineage>
</organism>
<evidence type="ECO:0000313" key="2">
    <source>
        <dbReference type="EMBL" id="EEF50909.1"/>
    </source>
</evidence>
<protein>
    <submittedName>
        <fullName evidence="2">Uncharacterized protein</fullName>
    </submittedName>
</protein>